<keyword evidence="1" id="KW-0812">Transmembrane</keyword>
<proteinExistence type="predicted"/>
<organism evidence="2">
    <name type="scientific">Streptomyces sp. NBC_00119</name>
    <dbReference type="NCBI Taxonomy" id="2975659"/>
    <lineage>
        <taxon>Bacteria</taxon>
        <taxon>Bacillati</taxon>
        <taxon>Actinomycetota</taxon>
        <taxon>Actinomycetes</taxon>
        <taxon>Kitasatosporales</taxon>
        <taxon>Streptomycetaceae</taxon>
        <taxon>Streptomyces</taxon>
    </lineage>
</organism>
<dbReference type="AlphaFoldDB" id="A0AAU1UBL8"/>
<sequence>MGRDTRAGSRGRAAAPASRDTVVRDRRWATDLRAAVFCALTLFCLILVIDTANGTLSAARAGLWAGLSVLLHAVLHPPLVSAGPGWLAVRGVWGTRRVCTDLLTSVRHSDGVTPRLVLRDALGGRVELDPKVLTDNPVLWHRLETGTRRARANGLLRCGTPVIDRLAARIDGDAARAVFDASELD</sequence>
<evidence type="ECO:0000256" key="1">
    <source>
        <dbReference type="SAM" id="Phobius"/>
    </source>
</evidence>
<keyword evidence="1" id="KW-0472">Membrane</keyword>
<keyword evidence="1" id="KW-1133">Transmembrane helix</keyword>
<dbReference type="EMBL" id="CP108195">
    <property type="protein sequence ID" value="WTS15287.1"/>
    <property type="molecule type" value="Genomic_DNA"/>
</dbReference>
<protein>
    <recommendedName>
        <fullName evidence="3">Integral membrane protein</fullName>
    </recommendedName>
</protein>
<feature type="transmembrane region" description="Helical" evidence="1">
    <location>
        <begin position="32"/>
        <end position="49"/>
    </location>
</feature>
<accession>A0AAU1UBL8</accession>
<evidence type="ECO:0000313" key="2">
    <source>
        <dbReference type="EMBL" id="WTS15287.1"/>
    </source>
</evidence>
<gene>
    <name evidence="2" type="ORF">OHU69_32155</name>
</gene>
<name>A0AAU1UBL8_9ACTN</name>
<evidence type="ECO:0008006" key="3">
    <source>
        <dbReference type="Google" id="ProtNLM"/>
    </source>
</evidence>
<reference evidence="2" key="1">
    <citation type="submission" date="2022-10" db="EMBL/GenBank/DDBJ databases">
        <title>The complete genomes of actinobacterial strains from the NBC collection.</title>
        <authorList>
            <person name="Joergensen T.S."/>
            <person name="Alvarez Arevalo M."/>
            <person name="Sterndorff E.B."/>
            <person name="Faurdal D."/>
            <person name="Vuksanovic O."/>
            <person name="Mourched A.-S."/>
            <person name="Charusanti P."/>
            <person name="Shaw S."/>
            <person name="Blin K."/>
            <person name="Weber T."/>
        </authorList>
    </citation>
    <scope>NUCLEOTIDE SEQUENCE</scope>
    <source>
        <strain evidence="2">NBC_00119</strain>
    </source>
</reference>